<dbReference type="Proteomes" id="UP000273982">
    <property type="component" value="Plasmid pGW6_2"/>
</dbReference>
<organism evidence="1 2">
    <name type="scientific">Methylocystis rosea</name>
    <dbReference type="NCBI Taxonomy" id="173366"/>
    <lineage>
        <taxon>Bacteria</taxon>
        <taxon>Pseudomonadati</taxon>
        <taxon>Pseudomonadota</taxon>
        <taxon>Alphaproteobacteria</taxon>
        <taxon>Hyphomicrobiales</taxon>
        <taxon>Methylocystaceae</taxon>
        <taxon>Methylocystis</taxon>
    </lineage>
</organism>
<dbReference type="KEGG" id="mros:EHO51_20260"/>
<name>A0A3G8MB66_9HYPH</name>
<dbReference type="EMBL" id="CP034088">
    <property type="protein sequence ID" value="AZG79121.1"/>
    <property type="molecule type" value="Genomic_DNA"/>
</dbReference>
<evidence type="ECO:0000313" key="1">
    <source>
        <dbReference type="EMBL" id="AZG79121.1"/>
    </source>
</evidence>
<reference evidence="1 2" key="1">
    <citation type="submission" date="2018-11" db="EMBL/GenBank/DDBJ databases">
        <title>Genome squencing of methanotrophic bacteria isolated from alkaline groundwater in Korea.</title>
        <authorList>
            <person name="Nguyen L.N."/>
        </authorList>
    </citation>
    <scope>NUCLEOTIDE SEQUENCE [LARGE SCALE GENOMIC DNA]</scope>
    <source>
        <strain evidence="1 2">GW6</strain>
        <plasmid evidence="2">pgw6_2</plasmid>
    </source>
</reference>
<sequence length="389" mass="41579">MVEPQILNSTVHHSGVFSIQMYTRKSAAFRNALKFNRPISQFLMCPDTQWAKVGGVQHDAASAHFFAAGASLARLDQLLRCPGGDISRAGIGSADVSRADGRAADASSPGKNFGEGGLEPVFAGALRQRLALRAATACAAIARLREDEGALRDAEHLAGFDAAPTPGGRLHRLWRLFTTPSVRLDARVVRVAADCLDLPPAIDCEALAALVDERSTAENPLNAAARVSALALGVIGDAAQFDAEIFALWFADLVLARRLAWQAPLPLLATTITHPSMRTATGRRPRPSDADWDLSAARAMARAAQESYALATELSRRSNILLSVAPKLRAKKAARVVDLLLADDCVSPTRAATSAGLSDRATRRLFDRLMALGAVRELSGRANFRLYGL</sequence>
<protein>
    <submittedName>
        <fullName evidence="1">DUF1403 family protein</fullName>
    </submittedName>
</protein>
<keyword evidence="1" id="KW-0614">Plasmid</keyword>
<geneLocation type="plasmid" evidence="2">
    <name>pgw6_2</name>
</geneLocation>
<dbReference type="InterPro" id="IPR009843">
    <property type="entry name" value="DUF1403"/>
</dbReference>
<accession>A0A3G8MB66</accession>
<dbReference type="Pfam" id="PF07183">
    <property type="entry name" value="DUF1403"/>
    <property type="match status" value="1"/>
</dbReference>
<gene>
    <name evidence="1" type="ORF">EHO51_20260</name>
</gene>
<proteinExistence type="predicted"/>
<evidence type="ECO:0000313" key="2">
    <source>
        <dbReference type="Proteomes" id="UP000273982"/>
    </source>
</evidence>
<dbReference type="AlphaFoldDB" id="A0A3G8MB66"/>